<dbReference type="STRING" id="1869.MB27_41535"/>
<evidence type="ECO:0000313" key="2">
    <source>
        <dbReference type="EMBL" id="KHD72244.1"/>
    </source>
</evidence>
<keyword evidence="3" id="KW-1185">Reference proteome</keyword>
<evidence type="ECO:0000313" key="3">
    <source>
        <dbReference type="Proteomes" id="UP000054537"/>
    </source>
</evidence>
<protein>
    <recommendedName>
        <fullName evidence="4">Chemotaxis methyl-accepting receptor HlyB-like 4HB MCP domain-containing protein</fullName>
    </recommendedName>
</protein>
<dbReference type="EMBL" id="JRTT01000139">
    <property type="protein sequence ID" value="KHD72244.1"/>
    <property type="molecule type" value="Genomic_DNA"/>
</dbReference>
<sequence>MRSPSERAPGVTAVQAPPTAALRRFAGLRHTSPGRLQLLLVILLVLTTLTGLVAGLAARSATVGTADLRDRAQPLMVEAETVYSALADADSTAAQAFITGGLEPPALTRHYDEKLTAVATALTSAARRVPADSAAAGAIREINTGLGDYMALVATARALNRQGKPVGAAYLSTASQLNRNALQPQAQLLLSAARREAEVGYNNARSAGWLVLLVPLVVLLMAALVWTQVHLSRSTRRTFNVPLLVASALTLLVAVTCSVIFVHQWVRLADADRDGSGPVEALAEMRITVLRERSNEALTLAARAGHGDLEDEFTRMAGGLAFDARRLDDVRGLMATAESQHAAYLALHQRIRELDDGGDYEGAVRMAVGDETTKAFKEVTTTLGAAVADRAAAFDADVRSAGRGLGVLTVLGPLLAIGIGMSAAIGLRARLEEYR</sequence>
<feature type="transmembrane region" description="Helical" evidence="1">
    <location>
        <begin position="207"/>
        <end position="229"/>
    </location>
</feature>
<dbReference type="Proteomes" id="UP000054537">
    <property type="component" value="Unassembled WGS sequence"/>
</dbReference>
<keyword evidence="1" id="KW-0812">Transmembrane</keyword>
<evidence type="ECO:0000256" key="1">
    <source>
        <dbReference type="SAM" id="Phobius"/>
    </source>
</evidence>
<organism evidence="2 3">
    <name type="scientific">Actinoplanes utahensis</name>
    <dbReference type="NCBI Taxonomy" id="1869"/>
    <lineage>
        <taxon>Bacteria</taxon>
        <taxon>Bacillati</taxon>
        <taxon>Actinomycetota</taxon>
        <taxon>Actinomycetes</taxon>
        <taxon>Micromonosporales</taxon>
        <taxon>Micromonosporaceae</taxon>
        <taxon>Actinoplanes</taxon>
    </lineage>
</organism>
<feature type="transmembrane region" description="Helical" evidence="1">
    <location>
        <begin position="241"/>
        <end position="266"/>
    </location>
</feature>
<name>A0A0A6UD83_ACTUT</name>
<dbReference type="AlphaFoldDB" id="A0A0A6UD83"/>
<feature type="transmembrane region" description="Helical" evidence="1">
    <location>
        <begin position="38"/>
        <end position="58"/>
    </location>
</feature>
<gene>
    <name evidence="2" type="ORF">MB27_41535</name>
</gene>
<dbReference type="eggNOG" id="COG5278">
    <property type="taxonomic scope" value="Bacteria"/>
</dbReference>
<accession>A0A0A6UD83</accession>
<keyword evidence="1" id="KW-0472">Membrane</keyword>
<evidence type="ECO:0008006" key="4">
    <source>
        <dbReference type="Google" id="ProtNLM"/>
    </source>
</evidence>
<comment type="caution">
    <text evidence="2">The sequence shown here is derived from an EMBL/GenBank/DDBJ whole genome shotgun (WGS) entry which is preliminary data.</text>
</comment>
<reference evidence="2 3" key="1">
    <citation type="submission" date="2014-10" db="EMBL/GenBank/DDBJ databases">
        <title>Draft genome sequence of Actinoplanes utahensis NRRL 12052.</title>
        <authorList>
            <person name="Velasco-Bucheli B."/>
            <person name="del Cerro C."/>
            <person name="Hormigo D."/>
            <person name="Garcia J.L."/>
            <person name="Acebal C."/>
            <person name="Arroyo M."/>
            <person name="de la Mata I."/>
        </authorList>
    </citation>
    <scope>NUCLEOTIDE SEQUENCE [LARGE SCALE GENOMIC DNA]</scope>
    <source>
        <strain evidence="2 3">NRRL 12052</strain>
    </source>
</reference>
<feature type="transmembrane region" description="Helical" evidence="1">
    <location>
        <begin position="405"/>
        <end position="427"/>
    </location>
</feature>
<proteinExistence type="predicted"/>
<keyword evidence="1" id="KW-1133">Transmembrane helix</keyword>